<gene>
    <name evidence="1" type="ORF">LOK49_LG09G01867</name>
</gene>
<reference evidence="1 2" key="1">
    <citation type="journal article" date="2022" name="Plant J.">
        <title>Chromosome-level genome of Camellia lanceoleosa provides a valuable resource for understanding genome evolution and self-incompatibility.</title>
        <authorList>
            <person name="Gong W."/>
            <person name="Xiao S."/>
            <person name="Wang L."/>
            <person name="Liao Z."/>
            <person name="Chang Y."/>
            <person name="Mo W."/>
            <person name="Hu G."/>
            <person name="Li W."/>
            <person name="Zhao G."/>
            <person name="Zhu H."/>
            <person name="Hu X."/>
            <person name="Ji K."/>
            <person name="Xiang X."/>
            <person name="Song Q."/>
            <person name="Yuan D."/>
            <person name="Jin S."/>
            <person name="Zhang L."/>
        </authorList>
    </citation>
    <scope>NUCLEOTIDE SEQUENCE [LARGE SCALE GENOMIC DNA]</scope>
    <source>
        <strain evidence="1">SQ_2022a</strain>
    </source>
</reference>
<accession>A0ACC0GLE2</accession>
<evidence type="ECO:0000313" key="2">
    <source>
        <dbReference type="Proteomes" id="UP001060215"/>
    </source>
</evidence>
<dbReference type="EMBL" id="CM045765">
    <property type="protein sequence ID" value="KAI8001297.1"/>
    <property type="molecule type" value="Genomic_DNA"/>
</dbReference>
<organism evidence="1 2">
    <name type="scientific">Camellia lanceoleosa</name>
    <dbReference type="NCBI Taxonomy" id="1840588"/>
    <lineage>
        <taxon>Eukaryota</taxon>
        <taxon>Viridiplantae</taxon>
        <taxon>Streptophyta</taxon>
        <taxon>Embryophyta</taxon>
        <taxon>Tracheophyta</taxon>
        <taxon>Spermatophyta</taxon>
        <taxon>Magnoliopsida</taxon>
        <taxon>eudicotyledons</taxon>
        <taxon>Gunneridae</taxon>
        <taxon>Pentapetalae</taxon>
        <taxon>asterids</taxon>
        <taxon>Ericales</taxon>
        <taxon>Theaceae</taxon>
        <taxon>Camellia</taxon>
    </lineage>
</organism>
<keyword evidence="2" id="KW-1185">Reference proteome</keyword>
<comment type="caution">
    <text evidence="1">The sequence shown here is derived from an EMBL/GenBank/DDBJ whole genome shotgun (WGS) entry which is preliminary data.</text>
</comment>
<dbReference type="Proteomes" id="UP001060215">
    <property type="component" value="Chromosome 8"/>
</dbReference>
<protein>
    <submittedName>
        <fullName evidence="1">Spermine synthase</fullName>
    </submittedName>
</protein>
<sequence>MVVATEFSPTSSGTIEFLRNVPEGKYDAIIVDSSDPVGSNLTLGDTRAVAEALARSKQVELANEASDGNANQESLGRISQLTEIEDL</sequence>
<name>A0ACC0GLE2_9ERIC</name>
<proteinExistence type="predicted"/>
<evidence type="ECO:0000313" key="1">
    <source>
        <dbReference type="EMBL" id="KAI8001297.1"/>
    </source>
</evidence>